<name>A0A2U1PRR7_ARTAN</name>
<dbReference type="SUPFAM" id="SSF56219">
    <property type="entry name" value="DNase I-like"/>
    <property type="match status" value="1"/>
</dbReference>
<dbReference type="EMBL" id="PKPP01000814">
    <property type="protein sequence ID" value="PWA88435.1"/>
    <property type="molecule type" value="Genomic_DNA"/>
</dbReference>
<dbReference type="InterPro" id="IPR036691">
    <property type="entry name" value="Endo/exonu/phosph_ase_sf"/>
</dbReference>
<organism evidence="1 2">
    <name type="scientific">Artemisia annua</name>
    <name type="common">Sweet wormwood</name>
    <dbReference type="NCBI Taxonomy" id="35608"/>
    <lineage>
        <taxon>Eukaryota</taxon>
        <taxon>Viridiplantae</taxon>
        <taxon>Streptophyta</taxon>
        <taxon>Embryophyta</taxon>
        <taxon>Tracheophyta</taxon>
        <taxon>Spermatophyta</taxon>
        <taxon>Magnoliopsida</taxon>
        <taxon>eudicotyledons</taxon>
        <taxon>Gunneridae</taxon>
        <taxon>Pentapetalae</taxon>
        <taxon>asterids</taxon>
        <taxon>campanulids</taxon>
        <taxon>Asterales</taxon>
        <taxon>Asteraceae</taxon>
        <taxon>Asteroideae</taxon>
        <taxon>Anthemideae</taxon>
        <taxon>Artemisiinae</taxon>
        <taxon>Artemisia</taxon>
    </lineage>
</organism>
<evidence type="ECO:0000313" key="2">
    <source>
        <dbReference type="Proteomes" id="UP000245207"/>
    </source>
</evidence>
<keyword evidence="2" id="KW-1185">Reference proteome</keyword>
<comment type="caution">
    <text evidence="1">The sequence shown here is derived from an EMBL/GenBank/DDBJ whole genome shotgun (WGS) entry which is preliminary data.</text>
</comment>
<reference evidence="1 2" key="1">
    <citation type="journal article" date="2018" name="Mol. Plant">
        <title>The genome of Artemisia annua provides insight into the evolution of Asteraceae family and artemisinin biosynthesis.</title>
        <authorList>
            <person name="Shen Q."/>
            <person name="Zhang L."/>
            <person name="Liao Z."/>
            <person name="Wang S."/>
            <person name="Yan T."/>
            <person name="Shi P."/>
            <person name="Liu M."/>
            <person name="Fu X."/>
            <person name="Pan Q."/>
            <person name="Wang Y."/>
            <person name="Lv Z."/>
            <person name="Lu X."/>
            <person name="Zhang F."/>
            <person name="Jiang W."/>
            <person name="Ma Y."/>
            <person name="Chen M."/>
            <person name="Hao X."/>
            <person name="Li L."/>
            <person name="Tang Y."/>
            <person name="Lv G."/>
            <person name="Zhou Y."/>
            <person name="Sun X."/>
            <person name="Brodelius P.E."/>
            <person name="Rose J.K.C."/>
            <person name="Tang K."/>
        </authorList>
    </citation>
    <scope>NUCLEOTIDE SEQUENCE [LARGE SCALE GENOMIC DNA]</scope>
    <source>
        <strain evidence="2">cv. Huhao1</strain>
        <tissue evidence="1">Leaf</tissue>
    </source>
</reference>
<sequence length="234" mass="26976">MWGNFSFDYACSSARGRSGGLVTLWDPNVFVKNQFWCGDNYIIVEGKWMNSVENYYLINVYGPQHQPEKANLWAFLRSFIQNHVGNTILFGDLNEVRNELERFGSSFSTIDASIFNTFIHDAGLIDLPMGGRQFTWMNKAGSKLSKIDRFLISDGVSQTHPDDPYPKRKKENKYTFDNFIVAILWSEEVNEIMKGRCYVFEYGRVKSKFGGMVLYYCGIEENQPKGREDQASNK</sequence>
<gene>
    <name evidence="1" type="ORF">CTI12_AA090760</name>
</gene>
<proteinExistence type="predicted"/>
<accession>A0A2U1PRR7</accession>
<dbReference type="Proteomes" id="UP000245207">
    <property type="component" value="Unassembled WGS sequence"/>
</dbReference>
<dbReference type="GO" id="GO:0003964">
    <property type="term" value="F:RNA-directed DNA polymerase activity"/>
    <property type="evidence" value="ECO:0007669"/>
    <property type="project" value="UniProtKB-KW"/>
</dbReference>
<dbReference type="PANTHER" id="PTHR33710">
    <property type="entry name" value="BNAC02G09200D PROTEIN"/>
    <property type="match status" value="1"/>
</dbReference>
<evidence type="ECO:0000313" key="1">
    <source>
        <dbReference type="EMBL" id="PWA88435.1"/>
    </source>
</evidence>
<dbReference type="AlphaFoldDB" id="A0A2U1PRR7"/>
<protein>
    <submittedName>
        <fullName evidence="1">RNA-directed DNA polymerase, eukaryota</fullName>
    </submittedName>
</protein>
<keyword evidence="1" id="KW-0695">RNA-directed DNA polymerase</keyword>
<keyword evidence="1" id="KW-0808">Transferase</keyword>
<dbReference type="Gene3D" id="3.60.10.10">
    <property type="entry name" value="Endonuclease/exonuclease/phosphatase"/>
    <property type="match status" value="1"/>
</dbReference>
<dbReference type="OrthoDB" id="1431600at2759"/>
<keyword evidence="1" id="KW-0548">Nucleotidyltransferase</keyword>
<dbReference type="PANTHER" id="PTHR33710:SF64">
    <property type="entry name" value="ENDONUCLEASE_EXONUCLEASE_PHOSPHATASE DOMAIN-CONTAINING PROTEIN"/>
    <property type="match status" value="1"/>
</dbReference>